<organism evidence="3 4">
    <name type="scientific">Methylobacterium ajmalii</name>
    <dbReference type="NCBI Taxonomy" id="2738439"/>
    <lineage>
        <taxon>Bacteria</taxon>
        <taxon>Pseudomonadati</taxon>
        <taxon>Pseudomonadota</taxon>
        <taxon>Alphaproteobacteria</taxon>
        <taxon>Hyphomicrobiales</taxon>
        <taxon>Methylobacteriaceae</taxon>
        <taxon>Methylobacterium</taxon>
    </lineage>
</organism>
<evidence type="ECO:0000313" key="4">
    <source>
        <dbReference type="Proteomes" id="UP001407347"/>
    </source>
</evidence>
<keyword evidence="1" id="KW-0175">Coiled coil</keyword>
<evidence type="ECO:0008006" key="5">
    <source>
        <dbReference type="Google" id="ProtNLM"/>
    </source>
</evidence>
<feature type="region of interest" description="Disordered" evidence="2">
    <location>
        <begin position="113"/>
        <end position="149"/>
    </location>
</feature>
<accession>A0ABV0A594</accession>
<sequence>MMTVGMVSALALVGGHAGLALAIWPGQRVEKPEPHPDKALEIRAGTLATVAERRASENYQLKDDLKAALAREEPRELELAEAQERISKLVDERKLLRQEVARLYNQVTILRAQRGGEGGKAKGDGAKGDGEQGASDGGDVASSPGPFRS</sequence>
<keyword evidence="4" id="KW-1185">Reference proteome</keyword>
<dbReference type="Proteomes" id="UP001407347">
    <property type="component" value="Unassembled WGS sequence"/>
</dbReference>
<dbReference type="RefSeq" id="WP_346013959.1">
    <property type="nucleotide sequence ID" value="NZ_JAQYXP010000012.1"/>
</dbReference>
<comment type="caution">
    <text evidence="3">The sequence shown here is derived from an EMBL/GenBank/DDBJ whole genome shotgun (WGS) entry which is preliminary data.</text>
</comment>
<reference evidence="3 4" key="1">
    <citation type="journal article" date="2023" name="PLoS ONE">
        <title>Complete genome assembly of Hawai'i environmental nontuberculous mycobacteria reveals unexpected co-isolation with methylobacteria.</title>
        <authorList>
            <person name="Hendrix J."/>
            <person name="Epperson L.E."/>
            <person name="Tong E.I."/>
            <person name="Chan Y.L."/>
            <person name="Hasan N.A."/>
            <person name="Dawrs S.N."/>
            <person name="Norton G.J."/>
            <person name="Virdi R."/>
            <person name="Crooks J.L."/>
            <person name="Chan E.D."/>
            <person name="Honda J.R."/>
            <person name="Strong M."/>
        </authorList>
    </citation>
    <scope>NUCLEOTIDE SEQUENCE [LARGE SCALE GENOMIC DNA]</scope>
    <source>
        <strain evidence="3 4">NJH_HI04-1</strain>
    </source>
</reference>
<dbReference type="EMBL" id="JAQYXP010000012">
    <property type="protein sequence ID" value="MEN3239013.1"/>
    <property type="molecule type" value="Genomic_DNA"/>
</dbReference>
<gene>
    <name evidence="3" type="ORF">PUR29_36870</name>
</gene>
<feature type="compositionally biased region" description="Basic and acidic residues" evidence="2">
    <location>
        <begin position="117"/>
        <end position="130"/>
    </location>
</feature>
<evidence type="ECO:0000313" key="3">
    <source>
        <dbReference type="EMBL" id="MEN3239013.1"/>
    </source>
</evidence>
<name>A0ABV0A594_9HYPH</name>
<evidence type="ECO:0000256" key="2">
    <source>
        <dbReference type="SAM" id="MobiDB-lite"/>
    </source>
</evidence>
<proteinExistence type="predicted"/>
<protein>
    <recommendedName>
        <fullName evidence="5">Periplasmic heavy metal sensor</fullName>
    </recommendedName>
</protein>
<feature type="coiled-coil region" evidence="1">
    <location>
        <begin position="79"/>
        <end position="113"/>
    </location>
</feature>
<evidence type="ECO:0000256" key="1">
    <source>
        <dbReference type="SAM" id="Coils"/>
    </source>
</evidence>